<sequence>MNDQAKELCKYLLAKDAETDFRIEYGTEMYRKGFGHLQLKDRDGKPVQRATIRLKQKSHEYLFGCNAFMQGQFPSEEQNRQYEEAFASLFNEAVVPFYWSDLEPEDGKPRFAHGAKPDLYRRPPTDDVLAFCKRYGITPKGHPLCWHLFVPSWAPNNRVAMMRRLEQRIAEIADRYGKDIFIWDCVNEAQSRNPLTRNNPPAYPADHVEQVFRMAERLLPQAQLIYNDDNRWWNAQGDYSPVYLLASRLIEHGCRLGGLGLQYHMFSNLLKEASLFMNPSVLYAVLDQYQKLAVPVNFSEVSIISRRDLGDGDRFQELVTERLYRIWFSHPATESIVWWNMVDGTAAYAPMGSEQGENALRAGLVNYDMSPKPAFTALDRLINHEWRTTTSIEYEHGADNVFRGFYGDYDAEISTDAGTVKTALTLSKHADKHITLAL</sequence>
<keyword evidence="2 4" id="KW-0119">Carbohydrate metabolism</keyword>
<dbReference type="GO" id="GO:0000272">
    <property type="term" value="P:polysaccharide catabolic process"/>
    <property type="evidence" value="ECO:0007669"/>
    <property type="project" value="UniProtKB-KW"/>
</dbReference>
<evidence type="ECO:0000256" key="2">
    <source>
        <dbReference type="ARBA" id="ARBA00023277"/>
    </source>
</evidence>
<dbReference type="AlphaFoldDB" id="A0AAE3VJ15"/>
<reference evidence="6" key="1">
    <citation type="submission" date="2023-07" db="EMBL/GenBank/DDBJ databases">
        <title>Genomic Encyclopedia of Type Strains, Phase IV (KMG-IV): sequencing the most valuable type-strain genomes for metagenomic binning, comparative biology and taxonomic classification.</title>
        <authorList>
            <person name="Goeker M."/>
        </authorList>
    </citation>
    <scope>NUCLEOTIDE SEQUENCE</scope>
    <source>
        <strain evidence="6">DSM 24202</strain>
    </source>
</reference>
<feature type="domain" description="GH10" evidence="5">
    <location>
        <begin position="70"/>
        <end position="381"/>
    </location>
</feature>
<dbReference type="RefSeq" id="WP_307264290.1">
    <property type="nucleotide sequence ID" value="NZ_JAUSVL010000001.1"/>
</dbReference>
<dbReference type="InterPro" id="IPR017853">
    <property type="entry name" value="GH"/>
</dbReference>
<dbReference type="SMART" id="SM00633">
    <property type="entry name" value="Glyco_10"/>
    <property type="match status" value="1"/>
</dbReference>
<evidence type="ECO:0000313" key="7">
    <source>
        <dbReference type="Proteomes" id="UP001238163"/>
    </source>
</evidence>
<comment type="catalytic activity">
    <reaction evidence="4">
        <text>Endohydrolysis of (1-&gt;4)-beta-D-xylosidic linkages in xylans.</text>
        <dbReference type="EC" id="3.2.1.8"/>
    </reaction>
</comment>
<dbReference type="SUPFAM" id="SSF51445">
    <property type="entry name" value="(Trans)glycosidases"/>
    <property type="match status" value="1"/>
</dbReference>
<keyword evidence="7" id="KW-1185">Reference proteome</keyword>
<dbReference type="PROSITE" id="PS51760">
    <property type="entry name" value="GH10_2"/>
    <property type="match status" value="1"/>
</dbReference>
<keyword evidence="3 4" id="KW-0624">Polysaccharide degradation</keyword>
<evidence type="ECO:0000256" key="1">
    <source>
        <dbReference type="ARBA" id="ARBA00022801"/>
    </source>
</evidence>
<evidence type="ECO:0000256" key="4">
    <source>
        <dbReference type="RuleBase" id="RU361174"/>
    </source>
</evidence>
<comment type="caution">
    <text evidence="6">The sequence shown here is derived from an EMBL/GenBank/DDBJ whole genome shotgun (WGS) entry which is preliminary data.</text>
</comment>
<evidence type="ECO:0000256" key="3">
    <source>
        <dbReference type="ARBA" id="ARBA00023326"/>
    </source>
</evidence>
<evidence type="ECO:0000259" key="5">
    <source>
        <dbReference type="PROSITE" id="PS51760"/>
    </source>
</evidence>
<dbReference type="InterPro" id="IPR001000">
    <property type="entry name" value="GH10_dom"/>
</dbReference>
<dbReference type="PANTHER" id="PTHR31490:SF1">
    <property type="entry name" value="ENDO-1,4-BETA-XYLANASE 1"/>
    <property type="match status" value="1"/>
</dbReference>
<organism evidence="6 7">
    <name type="scientific">Oligosphaera ethanolica</name>
    <dbReference type="NCBI Taxonomy" id="760260"/>
    <lineage>
        <taxon>Bacteria</taxon>
        <taxon>Pseudomonadati</taxon>
        <taxon>Lentisphaerota</taxon>
        <taxon>Oligosphaeria</taxon>
        <taxon>Oligosphaerales</taxon>
        <taxon>Oligosphaeraceae</taxon>
        <taxon>Oligosphaera</taxon>
    </lineage>
</organism>
<keyword evidence="4" id="KW-0326">Glycosidase</keyword>
<evidence type="ECO:0000313" key="6">
    <source>
        <dbReference type="EMBL" id="MDQ0291467.1"/>
    </source>
</evidence>
<dbReference type="Pfam" id="PF00331">
    <property type="entry name" value="Glyco_hydro_10"/>
    <property type="match status" value="1"/>
</dbReference>
<dbReference type="Gene3D" id="3.20.20.80">
    <property type="entry name" value="Glycosidases"/>
    <property type="match status" value="1"/>
</dbReference>
<proteinExistence type="inferred from homology"/>
<dbReference type="EC" id="3.2.1.8" evidence="4"/>
<keyword evidence="1 4" id="KW-0378">Hydrolase</keyword>
<dbReference type="InterPro" id="IPR044846">
    <property type="entry name" value="GH10"/>
</dbReference>
<dbReference type="PANTHER" id="PTHR31490">
    <property type="entry name" value="GLYCOSYL HYDROLASE"/>
    <property type="match status" value="1"/>
</dbReference>
<dbReference type="EMBL" id="JAUSVL010000001">
    <property type="protein sequence ID" value="MDQ0291467.1"/>
    <property type="molecule type" value="Genomic_DNA"/>
</dbReference>
<dbReference type="GO" id="GO:0031176">
    <property type="term" value="F:endo-1,4-beta-xylanase activity"/>
    <property type="evidence" value="ECO:0007669"/>
    <property type="project" value="UniProtKB-EC"/>
</dbReference>
<protein>
    <recommendedName>
        <fullName evidence="4">Beta-xylanase</fullName>
        <ecNumber evidence="4">3.2.1.8</ecNumber>
    </recommendedName>
</protein>
<gene>
    <name evidence="6" type="ORF">J3R75_003574</name>
</gene>
<dbReference type="Proteomes" id="UP001238163">
    <property type="component" value="Unassembled WGS sequence"/>
</dbReference>
<dbReference type="PRINTS" id="PR00134">
    <property type="entry name" value="GLHYDRLASE10"/>
</dbReference>
<accession>A0AAE3VJ15</accession>
<name>A0AAE3VJ15_9BACT</name>
<comment type="similarity">
    <text evidence="4">Belongs to the glycosyl hydrolase 10 (cellulase F) family.</text>
</comment>